<feature type="domain" description="Glycosyltransferase subfamily 4-like N-terminal" evidence="2">
    <location>
        <begin position="16"/>
        <end position="171"/>
    </location>
</feature>
<evidence type="ECO:0000259" key="1">
    <source>
        <dbReference type="Pfam" id="PF00534"/>
    </source>
</evidence>
<evidence type="ECO:0000259" key="2">
    <source>
        <dbReference type="Pfam" id="PF13439"/>
    </source>
</evidence>
<dbReference type="InterPro" id="IPR028098">
    <property type="entry name" value="Glyco_trans_4-like_N"/>
</dbReference>
<dbReference type="PANTHER" id="PTHR12526:SF630">
    <property type="entry name" value="GLYCOSYLTRANSFERASE"/>
    <property type="match status" value="1"/>
</dbReference>
<dbReference type="GO" id="GO:1901135">
    <property type="term" value="P:carbohydrate derivative metabolic process"/>
    <property type="evidence" value="ECO:0007669"/>
    <property type="project" value="UniProtKB-ARBA"/>
</dbReference>
<dbReference type="SUPFAM" id="SSF53756">
    <property type="entry name" value="UDP-Glycosyltransferase/glycogen phosphorylase"/>
    <property type="match status" value="1"/>
</dbReference>
<organism evidence="3 4">
    <name type="scientific">Ferrimonas aestuarii</name>
    <dbReference type="NCBI Taxonomy" id="2569539"/>
    <lineage>
        <taxon>Bacteria</taxon>
        <taxon>Pseudomonadati</taxon>
        <taxon>Pseudomonadota</taxon>
        <taxon>Gammaproteobacteria</taxon>
        <taxon>Alteromonadales</taxon>
        <taxon>Ferrimonadaceae</taxon>
        <taxon>Ferrimonas</taxon>
    </lineage>
</organism>
<keyword evidence="3" id="KW-0808">Transferase</keyword>
<gene>
    <name evidence="3" type="ORF">FCL42_03165</name>
</gene>
<reference evidence="3 4" key="1">
    <citation type="submission" date="2019-04" db="EMBL/GenBank/DDBJ databases">
        <authorList>
            <person name="Hwang J.C."/>
        </authorList>
    </citation>
    <scope>NUCLEOTIDE SEQUENCE [LARGE SCALE GENOMIC DNA]</scope>
    <source>
        <strain evidence="3 4">IMCC35002</strain>
    </source>
</reference>
<feature type="domain" description="Glycosyl transferase family 1" evidence="1">
    <location>
        <begin position="182"/>
        <end position="336"/>
    </location>
</feature>
<comment type="caution">
    <text evidence="3">The sequence shown here is derived from an EMBL/GenBank/DDBJ whole genome shotgun (WGS) entry which is preliminary data.</text>
</comment>
<dbReference type="Pfam" id="PF00534">
    <property type="entry name" value="Glycos_transf_1"/>
    <property type="match status" value="1"/>
</dbReference>
<accession>A0A4U1BRR9</accession>
<dbReference type="InterPro" id="IPR001296">
    <property type="entry name" value="Glyco_trans_1"/>
</dbReference>
<dbReference type="OrthoDB" id="9775208at2"/>
<dbReference type="EMBL" id="SWCJ01000002">
    <property type="protein sequence ID" value="TKB57293.1"/>
    <property type="molecule type" value="Genomic_DNA"/>
</dbReference>
<name>A0A4U1BRR9_9GAMM</name>
<dbReference type="RefSeq" id="WP_136861939.1">
    <property type="nucleotide sequence ID" value="NZ_SWCJ01000002.1"/>
</dbReference>
<sequence length="364" mass="39780">MIHKPVLVQLVQHLRVGGLETMALTLAQQLSAQFDVHLVSLEGDEDSLRANWSKLELFPKVHGLSKPEGVSVSTISNLRNYLVTHRARYLHSHHLGPLLYGGAACVGLKVGHLHTHHDGWSLERGNQAKLTRWAVNLFNPVSVADADSVAEQCQRMGVRVDEVIANGVDLSHFRFGDKLLARDALALPLDAKILGCVCRLESVKAIDHLIQALAELPGNVHLALAGGGSQRRGLEQMVQQLGLEQRVHFLGHIDDPSLVYHALDLFCLVSHNEGAPMSLIEAQACGVRCMVNDVGHCRSLLHPTQGVLLANNQPRTIAQGVISAFLEPAKVSVMAQQLRSFAIEVGDGERMANRYRLYLQGNAS</sequence>
<evidence type="ECO:0000313" key="3">
    <source>
        <dbReference type="EMBL" id="TKB57293.1"/>
    </source>
</evidence>
<dbReference type="PANTHER" id="PTHR12526">
    <property type="entry name" value="GLYCOSYLTRANSFERASE"/>
    <property type="match status" value="1"/>
</dbReference>
<dbReference type="Gene3D" id="3.40.50.2000">
    <property type="entry name" value="Glycogen Phosphorylase B"/>
    <property type="match status" value="2"/>
</dbReference>
<proteinExistence type="predicted"/>
<evidence type="ECO:0000313" key="4">
    <source>
        <dbReference type="Proteomes" id="UP000305675"/>
    </source>
</evidence>
<dbReference type="Pfam" id="PF13439">
    <property type="entry name" value="Glyco_transf_4"/>
    <property type="match status" value="1"/>
</dbReference>
<dbReference type="AlphaFoldDB" id="A0A4U1BRR9"/>
<keyword evidence="4" id="KW-1185">Reference proteome</keyword>
<dbReference type="Proteomes" id="UP000305675">
    <property type="component" value="Unassembled WGS sequence"/>
</dbReference>
<protein>
    <submittedName>
        <fullName evidence="3">Glycosyltransferase</fullName>
    </submittedName>
</protein>
<dbReference type="GO" id="GO:0016757">
    <property type="term" value="F:glycosyltransferase activity"/>
    <property type="evidence" value="ECO:0007669"/>
    <property type="project" value="InterPro"/>
</dbReference>